<dbReference type="Proteomes" id="UP000799772">
    <property type="component" value="Unassembled WGS sequence"/>
</dbReference>
<dbReference type="OrthoDB" id="3899662at2759"/>
<reference evidence="1" key="1">
    <citation type="journal article" date="2020" name="Stud. Mycol.">
        <title>101 Dothideomycetes genomes: a test case for predicting lifestyles and emergence of pathogens.</title>
        <authorList>
            <person name="Haridas S."/>
            <person name="Albert R."/>
            <person name="Binder M."/>
            <person name="Bloem J."/>
            <person name="Labutti K."/>
            <person name="Salamov A."/>
            <person name="Andreopoulos B."/>
            <person name="Baker S."/>
            <person name="Barry K."/>
            <person name="Bills G."/>
            <person name="Bluhm B."/>
            <person name="Cannon C."/>
            <person name="Castanera R."/>
            <person name="Culley D."/>
            <person name="Daum C."/>
            <person name="Ezra D."/>
            <person name="Gonzalez J."/>
            <person name="Henrissat B."/>
            <person name="Kuo A."/>
            <person name="Liang C."/>
            <person name="Lipzen A."/>
            <person name="Lutzoni F."/>
            <person name="Magnuson J."/>
            <person name="Mondo S."/>
            <person name="Nolan M."/>
            <person name="Ohm R."/>
            <person name="Pangilinan J."/>
            <person name="Park H.-J."/>
            <person name="Ramirez L."/>
            <person name="Alfaro M."/>
            <person name="Sun H."/>
            <person name="Tritt A."/>
            <person name="Yoshinaga Y."/>
            <person name="Zwiers L.-H."/>
            <person name="Turgeon B."/>
            <person name="Goodwin S."/>
            <person name="Spatafora J."/>
            <person name="Crous P."/>
            <person name="Grigoriev I."/>
        </authorList>
    </citation>
    <scope>NUCLEOTIDE SEQUENCE</scope>
    <source>
        <strain evidence="1">CBS 133067</strain>
    </source>
</reference>
<evidence type="ECO:0000313" key="2">
    <source>
        <dbReference type="Proteomes" id="UP000799772"/>
    </source>
</evidence>
<gene>
    <name evidence="1" type="ORF">NA57DRAFT_57951</name>
</gene>
<keyword evidence="2" id="KW-1185">Reference proteome</keyword>
<name>A0A9P4M509_9PEZI</name>
<organism evidence="1 2">
    <name type="scientific">Rhizodiscina lignyota</name>
    <dbReference type="NCBI Taxonomy" id="1504668"/>
    <lineage>
        <taxon>Eukaryota</taxon>
        <taxon>Fungi</taxon>
        <taxon>Dikarya</taxon>
        <taxon>Ascomycota</taxon>
        <taxon>Pezizomycotina</taxon>
        <taxon>Dothideomycetes</taxon>
        <taxon>Pleosporomycetidae</taxon>
        <taxon>Aulographales</taxon>
        <taxon>Rhizodiscinaceae</taxon>
        <taxon>Rhizodiscina</taxon>
    </lineage>
</organism>
<protein>
    <submittedName>
        <fullName evidence="1">Uncharacterized protein</fullName>
    </submittedName>
</protein>
<evidence type="ECO:0000313" key="1">
    <source>
        <dbReference type="EMBL" id="KAF2097360.1"/>
    </source>
</evidence>
<dbReference type="AlphaFoldDB" id="A0A9P4M509"/>
<comment type="caution">
    <text evidence="1">The sequence shown here is derived from an EMBL/GenBank/DDBJ whole genome shotgun (WGS) entry which is preliminary data.</text>
</comment>
<dbReference type="EMBL" id="ML978128">
    <property type="protein sequence ID" value="KAF2097360.1"/>
    <property type="molecule type" value="Genomic_DNA"/>
</dbReference>
<proteinExistence type="predicted"/>
<sequence>MSKTVGKQRQVRGDLLDLPAELRLNIYDLILGDDEAVTISGREIVDEEGDVDPEESSASNVSWRRVRRVPIIKNFYDESLLAIAPRVHPLPAAENVLAPGLRRRYRTADELAAENPTIGYSKILAASTKSETKPEASSSSSTYIPAHLALQQTCKQIYQELQHHMSSRTAINPILYVTYPHGVIVLKEHCPHLLKQARAINICGPFLYGKRPHECTGYWCCPGQAWKPSQPLGRTENPATLLAATESLTWLVRSVLSPKGHPVFERLEMRIFYPEADAYREVWTNNQSPISVALPNICGGKIDMEVWRSKMGAGVFLRARPQPRARELSTGWRKLGDTRAENEGFVLSDQWGKSEEDIPTNWKDSNRREETEVGITTYSGTRFSGNGGSY</sequence>
<accession>A0A9P4M509</accession>